<keyword evidence="2" id="KW-1185">Reference proteome</keyword>
<dbReference type="Proteomes" id="UP000790709">
    <property type="component" value="Unassembled WGS sequence"/>
</dbReference>
<evidence type="ECO:0000313" key="1">
    <source>
        <dbReference type="EMBL" id="KAH7921471.1"/>
    </source>
</evidence>
<comment type="caution">
    <text evidence="1">The sequence shown here is derived from an EMBL/GenBank/DDBJ whole genome shotgun (WGS) entry which is preliminary data.</text>
</comment>
<reference evidence="1" key="1">
    <citation type="journal article" date="2021" name="New Phytol.">
        <title>Evolutionary innovations through gain and loss of genes in the ectomycorrhizal Boletales.</title>
        <authorList>
            <person name="Wu G."/>
            <person name="Miyauchi S."/>
            <person name="Morin E."/>
            <person name="Kuo A."/>
            <person name="Drula E."/>
            <person name="Varga T."/>
            <person name="Kohler A."/>
            <person name="Feng B."/>
            <person name="Cao Y."/>
            <person name="Lipzen A."/>
            <person name="Daum C."/>
            <person name="Hundley H."/>
            <person name="Pangilinan J."/>
            <person name="Johnson J."/>
            <person name="Barry K."/>
            <person name="LaButti K."/>
            <person name="Ng V."/>
            <person name="Ahrendt S."/>
            <person name="Min B."/>
            <person name="Choi I.G."/>
            <person name="Park H."/>
            <person name="Plett J.M."/>
            <person name="Magnuson J."/>
            <person name="Spatafora J.W."/>
            <person name="Nagy L.G."/>
            <person name="Henrissat B."/>
            <person name="Grigoriev I.V."/>
            <person name="Yang Z.L."/>
            <person name="Xu J."/>
            <person name="Martin F.M."/>
        </authorList>
    </citation>
    <scope>NUCLEOTIDE SEQUENCE</scope>
    <source>
        <strain evidence="1">KUC20120723A-06</strain>
    </source>
</reference>
<accession>A0ACB8B6T1</accession>
<dbReference type="EMBL" id="MU266525">
    <property type="protein sequence ID" value="KAH7921471.1"/>
    <property type="molecule type" value="Genomic_DNA"/>
</dbReference>
<sequence>MTSSIILPQEFLSRDFMIAAGSILFRREPVTERPQICILYHGLMREYRLPSGRKDVGESIEATAVRETYEESGYPCKLLPCTMETRAPMPGVDQHPDVIRVVEEAVEPFAVTVRQLGETGLKVVWWYITCAAGDKVDGTQTESEVYTSEFVDAEVAIAKLAHPDDRRVAEQAWKIVKKQWKL</sequence>
<name>A0ACB8B6T1_9AGAM</name>
<evidence type="ECO:0000313" key="2">
    <source>
        <dbReference type="Proteomes" id="UP000790709"/>
    </source>
</evidence>
<gene>
    <name evidence="1" type="ORF">BV22DRAFT_729934</name>
</gene>
<organism evidence="1 2">
    <name type="scientific">Leucogyrophana mollusca</name>
    <dbReference type="NCBI Taxonomy" id="85980"/>
    <lineage>
        <taxon>Eukaryota</taxon>
        <taxon>Fungi</taxon>
        <taxon>Dikarya</taxon>
        <taxon>Basidiomycota</taxon>
        <taxon>Agaricomycotina</taxon>
        <taxon>Agaricomycetes</taxon>
        <taxon>Agaricomycetidae</taxon>
        <taxon>Boletales</taxon>
        <taxon>Boletales incertae sedis</taxon>
        <taxon>Leucogyrophana</taxon>
    </lineage>
</organism>
<proteinExistence type="predicted"/>
<protein>
    <submittedName>
        <fullName evidence="1">Uncharacterized protein</fullName>
    </submittedName>
</protein>